<comment type="caution">
    <text evidence="4">The sequence shown here is derived from an EMBL/GenBank/DDBJ whole genome shotgun (WGS) entry which is preliminary data.</text>
</comment>
<keyword evidence="3" id="KW-1133">Transmembrane helix</keyword>
<feature type="compositionally biased region" description="Gly residues" evidence="2">
    <location>
        <begin position="829"/>
        <end position="848"/>
    </location>
</feature>
<feature type="transmembrane region" description="Helical" evidence="3">
    <location>
        <begin position="141"/>
        <end position="162"/>
    </location>
</feature>
<keyword evidence="1" id="KW-0175">Coiled coil</keyword>
<protein>
    <submittedName>
        <fullName evidence="4">Uncharacterized protein</fullName>
    </submittedName>
</protein>
<gene>
    <name evidence="4" type="ORF">BSZ32_05625</name>
</gene>
<keyword evidence="3" id="KW-0812">Transmembrane</keyword>
<name>A0A2S7U0B9_9BACT</name>
<proteinExistence type="predicted"/>
<feature type="transmembrane region" description="Helical" evidence="3">
    <location>
        <begin position="21"/>
        <end position="48"/>
    </location>
</feature>
<keyword evidence="3" id="KW-0472">Membrane</keyword>
<dbReference type="AlphaFoldDB" id="A0A2S7U0B9"/>
<organism evidence="4 5">
    <name type="scientific">Rubritalea profundi</name>
    <dbReference type="NCBI Taxonomy" id="1658618"/>
    <lineage>
        <taxon>Bacteria</taxon>
        <taxon>Pseudomonadati</taxon>
        <taxon>Verrucomicrobiota</taxon>
        <taxon>Verrucomicrobiia</taxon>
        <taxon>Verrucomicrobiales</taxon>
        <taxon>Rubritaleaceae</taxon>
        <taxon>Rubritalea</taxon>
    </lineage>
</organism>
<evidence type="ECO:0000256" key="2">
    <source>
        <dbReference type="SAM" id="MobiDB-lite"/>
    </source>
</evidence>
<accession>A0A2S7U0B9</accession>
<feature type="coiled-coil region" evidence="1">
    <location>
        <begin position="520"/>
        <end position="547"/>
    </location>
</feature>
<dbReference type="RefSeq" id="WP_105042527.1">
    <property type="nucleotide sequence ID" value="NZ_MQWA01000001.1"/>
</dbReference>
<evidence type="ECO:0000256" key="3">
    <source>
        <dbReference type="SAM" id="Phobius"/>
    </source>
</evidence>
<dbReference type="EMBL" id="MQWA01000001">
    <property type="protein sequence ID" value="PQJ28030.1"/>
    <property type="molecule type" value="Genomic_DNA"/>
</dbReference>
<evidence type="ECO:0000256" key="1">
    <source>
        <dbReference type="SAM" id="Coils"/>
    </source>
</evidence>
<keyword evidence="5" id="KW-1185">Reference proteome</keyword>
<feature type="compositionally biased region" description="Polar residues" evidence="2">
    <location>
        <begin position="884"/>
        <end position="893"/>
    </location>
</feature>
<reference evidence="4 5" key="1">
    <citation type="submission" date="2016-12" db="EMBL/GenBank/DDBJ databases">
        <title>Study of bacterial adaptation to deep sea.</title>
        <authorList>
            <person name="Song J."/>
            <person name="Yoshizawa S."/>
            <person name="Kogure K."/>
        </authorList>
    </citation>
    <scope>NUCLEOTIDE SEQUENCE [LARGE SCALE GENOMIC DNA]</scope>
    <source>
        <strain evidence="4 5">SAORIC-165</strain>
    </source>
</reference>
<feature type="region of interest" description="Disordered" evidence="2">
    <location>
        <begin position="818"/>
        <end position="906"/>
    </location>
</feature>
<dbReference type="OrthoDB" id="174905at2"/>
<evidence type="ECO:0000313" key="4">
    <source>
        <dbReference type="EMBL" id="PQJ28030.1"/>
    </source>
</evidence>
<evidence type="ECO:0000313" key="5">
    <source>
        <dbReference type="Proteomes" id="UP000239907"/>
    </source>
</evidence>
<feature type="transmembrane region" description="Helical" evidence="3">
    <location>
        <begin position="54"/>
        <end position="72"/>
    </location>
</feature>
<sequence>MSKFQTSYNRFKHTWSIGLVCRALFYLCSAMVLLTLLIGVADFLFAFSQKTRTVVYYTLVVSSIIGLAVTLIRSILLNNSEVTALADKQTNSTTRAVSVAYDLQNQQSPTELHAYLKDKALAQAHTELQDMSWKSRFPWKALITSIVCIVMTAGILGSFSYLQPAAYTTIKGRVLTPAKDIAPFTNLKFSLKKENAITLYGGENSITAIITGDDIEDSVYCLIKNPTTGEIEKTETFQKSDKEFTKKFSKIVEDLEIAFSCGKARSQWLPINVMLQPKFGAVQLTITPPPYTKKPQRSIPLDGNALSILEGSSVVLDVTSNRPLSGGLITLSPFNDIDTPTELPAASSSGKTTQFQWTAHRSVSVSCSITDVRGTHGSSPLTFNIQIIQDEAPAPELTSPSATVLATPDSIIPLQCEVTDDHGLKDVSLVRSLVGFRDRSQVVAANLSITDHSFTEKIDLGALGVLPKQDLEFYLEATDLNPSLLGSGTSNVVRVHIISVEEYAERIRIKTTLKAFSERFKLLAELIENARNSLVELETANKANEEKNFNATLESSRKWHEQSKDLAYQLARDFHAYSMEKELGDVAAASSDVLNENFLELQEITFSNPVELNSKSIEKMLERLGGVRERAKKLKKEAGQVNNIGEAIKLAVRYREIYSNQRSVTMRFTTIAKEIHKGIIRNARQLPNLAKVQLKNRDALLRLLVDIRAVSESLPDEFSDLKIALAEFAEKADELNIVEPMQAASDAAKLGNADEATSQSQFTLNLLEQLLQLKEPNTEDGNAFSQMCQGKLQRSKFPVPDKVDDTLKAILKAMLAKVEKKDQEQNKGQGDGDGPPGDGGEGGGGQGGRSTANLPMFGPSRLDFNSAGSQGSNGLAKKQRSHGKQQLEQSQLRSSKKEDTLPSKLQLYRIPEKYKDSVKKFQSN</sequence>
<dbReference type="Proteomes" id="UP000239907">
    <property type="component" value="Unassembled WGS sequence"/>
</dbReference>